<dbReference type="InterPro" id="IPR013180">
    <property type="entry name" value="CTNNBL1_N"/>
</dbReference>
<evidence type="ECO:0000256" key="2">
    <source>
        <dbReference type="ARBA" id="ARBA00022553"/>
    </source>
</evidence>
<comment type="subcellular location">
    <subcellularLocation>
        <location evidence="1">Nucleus</location>
    </subcellularLocation>
</comment>
<evidence type="ECO:0000256" key="3">
    <source>
        <dbReference type="ARBA" id="ARBA00022737"/>
    </source>
</evidence>
<dbReference type="InterPro" id="IPR016024">
    <property type="entry name" value="ARM-type_fold"/>
</dbReference>
<accession>B8LS07</accession>
<protein>
    <recommendedName>
        <fullName evidence="6">Beta-catenin-like protein 1 N-terminal domain-containing protein</fullName>
    </recommendedName>
</protein>
<reference evidence="7" key="1">
    <citation type="submission" date="2007-06" db="EMBL/GenBank/DDBJ databases">
        <title>Full length cDNA sequences from Sitka Spruce (Picea sitchensis).</title>
        <authorList>
            <person name="Ralph S.G."/>
            <person name="Chun H.E."/>
            <person name="Liao N."/>
            <person name="Ali J."/>
            <person name="Reid K."/>
            <person name="Kolosova N."/>
            <person name="Cooper N."/>
            <person name="Cullis C."/>
            <person name="Jancsik S."/>
            <person name="Moore R."/>
            <person name="Mayo M."/>
            <person name="Wagner S."/>
            <person name="Holt R.A."/>
            <person name="Jones S.J.M."/>
            <person name="Marra M.A."/>
            <person name="Ritland C.E."/>
            <person name="Ritland K."/>
            <person name="Bohlmann J."/>
        </authorList>
    </citation>
    <scope>NUCLEOTIDE SEQUENCE</scope>
    <source>
        <tissue evidence="7">Bark</tissue>
    </source>
</reference>
<dbReference type="AlphaFoldDB" id="B8LS07"/>
<dbReference type="OMA" id="YILAWIM"/>
<dbReference type="EMBL" id="EF678709">
    <property type="protein sequence ID" value="ABR18437.1"/>
    <property type="molecule type" value="mRNA"/>
</dbReference>
<sequence>MEGSNKRKREDMDQENGVDFSLLEAVERSEGTVQVMDIRALKKMVLAFERRLRDNLEARMKYVDHPDKFADSELELHEELVRLKALAGAPELYPELVHLNTIPSIVGLLTHENTDIAVDVVGLVQDLTDEDVVEDSDEGAQVLVDALVENNALELLVQNLARLDEGDPDESAAVYSTLATIENMIEVRPAVSESVCEKTKLLRWLLTRIKPREFDSNKQYATEILVILLQSSAANQRRLGQMNGVDTVLQAVALYKSRDPKSGDEEEMVENLFDCLCSLVMPVENKERFVKAEGVELMIIIMKQKKSAYGSAMRALDFAMTKFPPACERFVDVLGLKTLFAAFMDSSE</sequence>
<dbReference type="PANTHER" id="PTHR14978">
    <property type="entry name" value="BETA-CATENIN-LIKE PROTEIN 1 NUCLEAR ASSOCIATED PROTEIN"/>
    <property type="match status" value="1"/>
</dbReference>
<organism evidence="7">
    <name type="scientific">Picea sitchensis</name>
    <name type="common">Sitka spruce</name>
    <name type="synonym">Pinus sitchensis</name>
    <dbReference type="NCBI Taxonomy" id="3332"/>
    <lineage>
        <taxon>Eukaryota</taxon>
        <taxon>Viridiplantae</taxon>
        <taxon>Streptophyta</taxon>
        <taxon>Embryophyta</taxon>
        <taxon>Tracheophyta</taxon>
        <taxon>Spermatophyta</taxon>
        <taxon>Pinopsida</taxon>
        <taxon>Pinidae</taxon>
        <taxon>Conifers I</taxon>
        <taxon>Pinales</taxon>
        <taxon>Pinaceae</taxon>
        <taxon>Picea</taxon>
    </lineage>
</organism>
<dbReference type="GO" id="GO:0005681">
    <property type="term" value="C:spliceosomal complex"/>
    <property type="evidence" value="ECO:0007669"/>
    <property type="project" value="TreeGrafter"/>
</dbReference>
<dbReference type="Gene3D" id="1.25.10.10">
    <property type="entry name" value="Leucine-rich Repeat Variant"/>
    <property type="match status" value="1"/>
</dbReference>
<dbReference type="GO" id="GO:0010467">
    <property type="term" value="P:gene expression"/>
    <property type="evidence" value="ECO:0007669"/>
    <property type="project" value="UniProtKB-ARBA"/>
</dbReference>
<keyword evidence="4" id="KW-0175">Coiled coil</keyword>
<evidence type="ECO:0000313" key="7">
    <source>
        <dbReference type="EMBL" id="ABR18437.1"/>
    </source>
</evidence>
<evidence type="ECO:0000256" key="5">
    <source>
        <dbReference type="ARBA" id="ARBA00023242"/>
    </source>
</evidence>
<keyword evidence="5" id="KW-0539">Nucleus</keyword>
<keyword evidence="3" id="KW-0677">Repeat</keyword>
<feature type="domain" description="Beta-catenin-like protein 1 N-terminal" evidence="6">
    <location>
        <begin position="15"/>
        <end position="121"/>
    </location>
</feature>
<dbReference type="Pfam" id="PF08216">
    <property type="entry name" value="CTNNBL"/>
    <property type="match status" value="1"/>
</dbReference>
<evidence type="ECO:0000256" key="4">
    <source>
        <dbReference type="ARBA" id="ARBA00023054"/>
    </source>
</evidence>
<dbReference type="SUPFAM" id="SSF48371">
    <property type="entry name" value="ARM repeat"/>
    <property type="match status" value="1"/>
</dbReference>
<dbReference type="PANTHER" id="PTHR14978:SF0">
    <property type="entry name" value="BETA-CATENIN-LIKE PROTEIN 1"/>
    <property type="match status" value="1"/>
</dbReference>
<evidence type="ECO:0000259" key="6">
    <source>
        <dbReference type="SMART" id="SM01156"/>
    </source>
</evidence>
<name>B8LS07_PICSI</name>
<dbReference type="FunFam" id="1.25.10.10:FF:001136">
    <property type="entry name" value="Beta-catenin-like protein 1"/>
    <property type="match status" value="1"/>
</dbReference>
<dbReference type="SMART" id="SM01156">
    <property type="entry name" value="DUF1716"/>
    <property type="match status" value="1"/>
</dbReference>
<dbReference type="InterPro" id="IPR011989">
    <property type="entry name" value="ARM-like"/>
</dbReference>
<dbReference type="InterPro" id="IPR039678">
    <property type="entry name" value="CTNNBL1"/>
</dbReference>
<proteinExistence type="evidence at transcript level"/>
<evidence type="ECO:0000256" key="1">
    <source>
        <dbReference type="ARBA" id="ARBA00004123"/>
    </source>
</evidence>
<keyword evidence="2" id="KW-0597">Phosphoprotein</keyword>